<dbReference type="PIRSF" id="PIRSF037219">
    <property type="entry name" value="NOS_oxygenase"/>
    <property type="match status" value="1"/>
</dbReference>
<evidence type="ECO:0000256" key="10">
    <source>
        <dbReference type="ARBA" id="ARBA00048713"/>
    </source>
</evidence>
<dbReference type="Gene3D" id="3.90.440.10">
    <property type="entry name" value="Nitric Oxide Synthase,Heme Domain,Chain A domain 2"/>
    <property type="match status" value="1"/>
</dbReference>
<dbReference type="InterPro" id="IPR044940">
    <property type="entry name" value="NOS_dom_2"/>
</dbReference>
<keyword evidence="14" id="KW-1185">Reference proteome</keyword>
<comment type="cofactor">
    <cofactor evidence="1 11">
        <name>heme</name>
        <dbReference type="ChEBI" id="CHEBI:30413"/>
    </cofactor>
</comment>
<feature type="domain" description="Nitric oxide synthase (NOS)" evidence="12">
    <location>
        <begin position="66"/>
        <end position="73"/>
    </location>
</feature>
<evidence type="ECO:0000256" key="1">
    <source>
        <dbReference type="ARBA" id="ARBA00001971"/>
    </source>
</evidence>
<evidence type="ECO:0000256" key="5">
    <source>
        <dbReference type="ARBA" id="ARBA00018859"/>
    </source>
</evidence>
<comment type="similarity">
    <text evidence="3 11">Belongs to the NOS family. Bacterial NOS oxygenase subfamily.</text>
</comment>
<dbReference type="PANTHER" id="PTHR43410:SF1">
    <property type="entry name" value="NITRIC OXIDE SYNTHASE"/>
    <property type="match status" value="1"/>
</dbReference>
<evidence type="ECO:0000256" key="9">
    <source>
        <dbReference type="ARBA" id="ARBA00023004"/>
    </source>
</evidence>
<evidence type="ECO:0000313" key="13">
    <source>
        <dbReference type="EMBL" id="MDA7026730.1"/>
    </source>
</evidence>
<dbReference type="EMBL" id="JAQKAB010000005">
    <property type="protein sequence ID" value="MDA7026730.1"/>
    <property type="molecule type" value="Genomic_DNA"/>
</dbReference>
<dbReference type="InterPro" id="IPR004030">
    <property type="entry name" value="NOS_N"/>
</dbReference>
<gene>
    <name evidence="13" type="ORF">PJ311_08930</name>
</gene>
<protein>
    <recommendedName>
        <fullName evidence="5 11">Nitric oxide synthase oxygenase</fullName>
        <ecNumber evidence="4 11">1.14.14.47</ecNumber>
    </recommendedName>
</protein>
<keyword evidence="6 11" id="KW-0349">Heme</keyword>
<organism evidence="13 14">
    <name type="scientific">Bacillus changyiensis</name>
    <dbReference type="NCBI Taxonomy" id="3004103"/>
    <lineage>
        <taxon>Bacteria</taxon>
        <taxon>Bacillati</taxon>
        <taxon>Bacillota</taxon>
        <taxon>Bacilli</taxon>
        <taxon>Bacillales</taxon>
        <taxon>Bacillaceae</taxon>
        <taxon>Bacillus</taxon>
    </lineage>
</organism>
<comment type="caution">
    <text evidence="13">The sequence shown here is derived from an EMBL/GenBank/DDBJ whole genome shotgun (WGS) entry which is preliminary data.</text>
</comment>
<evidence type="ECO:0000256" key="3">
    <source>
        <dbReference type="ARBA" id="ARBA00005411"/>
    </source>
</evidence>
<dbReference type="Gene3D" id="3.90.1230.10">
    <property type="entry name" value="Nitric Oxide Synthase, Chain A, domain 3"/>
    <property type="match status" value="1"/>
</dbReference>
<evidence type="ECO:0000256" key="11">
    <source>
        <dbReference type="PIRNR" id="PIRNR037219"/>
    </source>
</evidence>
<keyword evidence="7 11" id="KW-0479">Metal-binding</keyword>
<evidence type="ECO:0000259" key="12">
    <source>
        <dbReference type="PROSITE" id="PS60001"/>
    </source>
</evidence>
<proteinExistence type="inferred from homology"/>
<comment type="function">
    <text evidence="2 11">Catalyzes the production of nitric oxide.</text>
</comment>
<comment type="miscellaneous">
    <text evidence="11">This protein is similar to the oxygenase domain of eukaryotic nitric oxide synthases but lacks the reductase domain which, in eukaryotes, is responsible for transfer of electrons to the ferric heme during nitric oxide synthesis.</text>
</comment>
<evidence type="ECO:0000256" key="2">
    <source>
        <dbReference type="ARBA" id="ARBA00002642"/>
    </source>
</evidence>
<dbReference type="InterPro" id="IPR017142">
    <property type="entry name" value="Nitric_oxide_synthase_Oase-su"/>
</dbReference>
<keyword evidence="8 11" id="KW-0560">Oxidoreductase</keyword>
<dbReference type="InterPro" id="IPR044943">
    <property type="entry name" value="NOS_dom_1"/>
</dbReference>
<reference evidence="13 14" key="1">
    <citation type="submission" date="2023-01" db="EMBL/GenBank/DDBJ databases">
        <title>Bacillus changyiensis sp. nov., isolated from a coastal deposit.</title>
        <authorList>
            <person name="Xiao G."/>
            <person name="Lai Q."/>
            <person name="Hu Z."/>
            <person name="Shao Z."/>
        </authorList>
    </citation>
    <scope>NUCLEOTIDE SEQUENCE [LARGE SCALE GENOMIC DNA]</scope>
    <source>
        <strain evidence="13 14">CLL-7-23</strain>
    </source>
</reference>
<evidence type="ECO:0000256" key="7">
    <source>
        <dbReference type="ARBA" id="ARBA00022723"/>
    </source>
</evidence>
<accession>A0ABT4X372</accession>
<comment type="subunit">
    <text evidence="11">Homodimer.</text>
</comment>
<dbReference type="InterPro" id="IPR044944">
    <property type="entry name" value="NOS_dom_3"/>
</dbReference>
<dbReference type="Pfam" id="PF02898">
    <property type="entry name" value="NO_synthase"/>
    <property type="match status" value="1"/>
</dbReference>
<evidence type="ECO:0000256" key="4">
    <source>
        <dbReference type="ARBA" id="ARBA00012735"/>
    </source>
</evidence>
<sequence length="352" mass="40448">MDEQQKVWNEASTFIETYCGELNKSAEEKQARLQNVKNEINETGSYTHTKEELEHGARMAWRNSSRCIGRLFWNCLSVIDKRDVLTEEDVREALFYHIQVATNGGKIKPFITIFPPDKVKIWNQQLIKYAGYETENGVIGDPATIELTKMCEALGWRGERTPFDLLPLVFQVDDNGPVLYELPRSIVQEVHITHPEITAFQCLELKWYAVPIIADMKLEIGGIQYQTAPFNGWYMATEIGARNFADTDRYNMLEKVAAIMGLDTTQTTSLWKDRALVELNRAVLYSYKKAGVSIVDHHTAASQFKRFEEQEAEAGRELAASWTWLIPPLSPAATHIFHQYYQNKILKPNFFK</sequence>
<comment type="catalytic activity">
    <reaction evidence="10">
        <text>3 reduced [flavodoxin] + 2 L-arginine + 4 O2 = 3 oxidized [flavodoxin] + 2 L-citrulline + 2 nitric oxide + 4 H2O + 5 H(+)</text>
        <dbReference type="Rhea" id="RHEA:52324"/>
        <dbReference type="Rhea" id="RHEA-COMP:10622"/>
        <dbReference type="Rhea" id="RHEA-COMP:10623"/>
        <dbReference type="ChEBI" id="CHEBI:15377"/>
        <dbReference type="ChEBI" id="CHEBI:15378"/>
        <dbReference type="ChEBI" id="CHEBI:15379"/>
        <dbReference type="ChEBI" id="CHEBI:16480"/>
        <dbReference type="ChEBI" id="CHEBI:32682"/>
        <dbReference type="ChEBI" id="CHEBI:57618"/>
        <dbReference type="ChEBI" id="CHEBI:57743"/>
        <dbReference type="ChEBI" id="CHEBI:58210"/>
        <dbReference type="EC" id="1.14.14.47"/>
    </reaction>
</comment>
<evidence type="ECO:0000256" key="8">
    <source>
        <dbReference type="ARBA" id="ARBA00023002"/>
    </source>
</evidence>
<dbReference type="InterPro" id="IPR050607">
    <property type="entry name" value="NOS"/>
</dbReference>
<dbReference type="InterPro" id="IPR036119">
    <property type="entry name" value="NOS_N_sf"/>
</dbReference>
<dbReference type="Proteomes" id="UP001211894">
    <property type="component" value="Unassembled WGS sequence"/>
</dbReference>
<evidence type="ECO:0000313" key="14">
    <source>
        <dbReference type="Proteomes" id="UP001211894"/>
    </source>
</evidence>
<name>A0ABT4X372_9BACI</name>
<dbReference type="CDD" id="cd00794">
    <property type="entry name" value="NOS_oxygenase_prok"/>
    <property type="match status" value="1"/>
</dbReference>
<dbReference type="PROSITE" id="PS60001">
    <property type="entry name" value="NOS"/>
    <property type="match status" value="1"/>
</dbReference>
<keyword evidence="9 11" id="KW-0408">Iron</keyword>
<dbReference type="Gene3D" id="3.90.340.10">
    <property type="entry name" value="Nitric Oxide Synthase, Chain A, domain 1"/>
    <property type="match status" value="1"/>
</dbReference>
<dbReference type="SUPFAM" id="SSF56512">
    <property type="entry name" value="Nitric oxide (NO) synthase oxygenase domain"/>
    <property type="match status" value="1"/>
</dbReference>
<evidence type="ECO:0000256" key="6">
    <source>
        <dbReference type="ARBA" id="ARBA00022617"/>
    </source>
</evidence>
<dbReference type="EC" id="1.14.14.47" evidence="4 11"/>
<dbReference type="PANTHER" id="PTHR43410">
    <property type="entry name" value="NITRIC OXIDE SYNTHASE OXYGENASE"/>
    <property type="match status" value="1"/>
</dbReference>